<sequence>MTTIEPQDSIPVYDWRCAPSHLRTRRQLAAQGLRPNGQDIAGKVQRPRRSREPLTAYLYDINLAAAKREATPAQLEALAKATRERQLRAAERHGIARGEFEQINDPGPAWADSTTTPTARAPIAGHAFAGLVNGRGRDRDGWER</sequence>
<comment type="caution">
    <text evidence="2">The sequence shown here is derived from an EMBL/GenBank/DDBJ whole genome shotgun (WGS) entry which is preliminary data.</text>
</comment>
<reference evidence="2 3" key="1">
    <citation type="submission" date="2020-10" db="EMBL/GenBank/DDBJ databases">
        <title>Identification of Nocardia species via Next-generation sequencing and recognition of intraspecies genetic diversity.</title>
        <authorList>
            <person name="Li P."/>
            <person name="Li P."/>
            <person name="Lu B."/>
        </authorList>
    </citation>
    <scope>NUCLEOTIDE SEQUENCE [LARGE SCALE GENOMIC DNA]</scope>
    <source>
        <strain evidence="2 3">BJ06-0157</strain>
    </source>
</reference>
<protein>
    <submittedName>
        <fullName evidence="2">Uncharacterized protein</fullName>
    </submittedName>
</protein>
<dbReference type="RefSeq" id="WP_195132855.1">
    <property type="nucleotide sequence ID" value="NZ_JADLQX010000030.1"/>
</dbReference>
<accession>A0ABS0D3A1</accession>
<feature type="region of interest" description="Disordered" evidence="1">
    <location>
        <begin position="93"/>
        <end position="144"/>
    </location>
</feature>
<name>A0ABS0D3A1_9NOCA</name>
<evidence type="ECO:0000256" key="1">
    <source>
        <dbReference type="SAM" id="MobiDB-lite"/>
    </source>
</evidence>
<keyword evidence="3" id="KW-1185">Reference proteome</keyword>
<dbReference type="NCBIfam" id="NF041638">
    <property type="entry name" value="QRL_CxxC_CxxC"/>
    <property type="match status" value="1"/>
</dbReference>
<dbReference type="InterPro" id="IPR048142">
    <property type="entry name" value="QRL_CxxC_CxxC"/>
</dbReference>
<gene>
    <name evidence="2" type="ORF">IU459_29450</name>
</gene>
<dbReference type="EMBL" id="JADLQX010000030">
    <property type="protein sequence ID" value="MBF6301634.1"/>
    <property type="molecule type" value="Genomic_DNA"/>
</dbReference>
<dbReference type="Proteomes" id="UP000702209">
    <property type="component" value="Unassembled WGS sequence"/>
</dbReference>
<proteinExistence type="predicted"/>
<organism evidence="2 3">
    <name type="scientific">Nocardia amamiensis</name>
    <dbReference type="NCBI Taxonomy" id="404578"/>
    <lineage>
        <taxon>Bacteria</taxon>
        <taxon>Bacillati</taxon>
        <taxon>Actinomycetota</taxon>
        <taxon>Actinomycetes</taxon>
        <taxon>Mycobacteriales</taxon>
        <taxon>Nocardiaceae</taxon>
        <taxon>Nocardia</taxon>
    </lineage>
</organism>
<evidence type="ECO:0000313" key="3">
    <source>
        <dbReference type="Proteomes" id="UP000702209"/>
    </source>
</evidence>
<evidence type="ECO:0000313" key="2">
    <source>
        <dbReference type="EMBL" id="MBF6301634.1"/>
    </source>
</evidence>
<feature type="compositionally biased region" description="Basic and acidic residues" evidence="1">
    <location>
        <begin position="135"/>
        <end position="144"/>
    </location>
</feature>